<keyword evidence="4 6" id="KW-1133">Transmembrane helix</keyword>
<reference evidence="7 8" key="1">
    <citation type="journal article" date="2015" name="Stand. Genomic Sci.">
        <title>Genomic Encyclopedia of Bacterial and Archaeal Type Strains, Phase III: the genomes of soil and plant-associated and newly described type strains.</title>
        <authorList>
            <person name="Whitman W.B."/>
            <person name="Woyke T."/>
            <person name="Klenk H.P."/>
            <person name="Zhou Y."/>
            <person name="Lilburn T.G."/>
            <person name="Beck B.J."/>
            <person name="De Vos P."/>
            <person name="Vandamme P."/>
            <person name="Eisen J.A."/>
            <person name="Garrity G."/>
            <person name="Hugenholtz P."/>
            <person name="Kyrpides N.C."/>
        </authorList>
    </citation>
    <scope>NUCLEOTIDE SEQUENCE [LARGE SCALE GENOMIC DNA]</scope>
    <source>
        <strain evidence="7 8">CGMCC 1.10124</strain>
    </source>
</reference>
<evidence type="ECO:0000313" key="8">
    <source>
        <dbReference type="Proteomes" id="UP000277326"/>
    </source>
</evidence>
<feature type="transmembrane region" description="Helical" evidence="6">
    <location>
        <begin position="203"/>
        <end position="221"/>
    </location>
</feature>
<dbReference type="RefSeq" id="WP_199722788.1">
    <property type="nucleotide sequence ID" value="NZ_CP034145.1"/>
</dbReference>
<evidence type="ECO:0000256" key="1">
    <source>
        <dbReference type="ARBA" id="ARBA00004141"/>
    </source>
</evidence>
<evidence type="ECO:0000256" key="3">
    <source>
        <dbReference type="ARBA" id="ARBA00022692"/>
    </source>
</evidence>
<dbReference type="Pfam" id="PF02133">
    <property type="entry name" value="Transp_cyt_pur"/>
    <property type="match status" value="1"/>
</dbReference>
<keyword evidence="5 6" id="KW-0472">Membrane</keyword>
<feature type="transmembrane region" description="Helical" evidence="6">
    <location>
        <begin position="282"/>
        <end position="303"/>
    </location>
</feature>
<feature type="transmembrane region" description="Helical" evidence="6">
    <location>
        <begin position="54"/>
        <end position="74"/>
    </location>
</feature>
<protein>
    <submittedName>
        <fullName evidence="7">NCS1 family nucleobase:cation symporter-1</fullName>
    </submittedName>
</protein>
<comment type="caution">
    <text evidence="7">The sequence shown here is derived from an EMBL/GenBank/DDBJ whole genome shotgun (WGS) entry which is preliminary data.</text>
</comment>
<proteinExistence type="inferred from homology"/>
<dbReference type="InterPro" id="IPR001248">
    <property type="entry name" value="Pur-cyt_permease"/>
</dbReference>
<dbReference type="Gene3D" id="1.10.4160.10">
    <property type="entry name" value="Hydantoin permease"/>
    <property type="match status" value="1"/>
</dbReference>
<feature type="transmembrane region" description="Helical" evidence="6">
    <location>
        <begin position="242"/>
        <end position="262"/>
    </location>
</feature>
<feature type="transmembrane region" description="Helical" evidence="6">
    <location>
        <begin position="341"/>
        <end position="366"/>
    </location>
</feature>
<keyword evidence="3 6" id="KW-0812">Transmembrane</keyword>
<dbReference type="GO" id="GO:0015205">
    <property type="term" value="F:nucleobase transmembrane transporter activity"/>
    <property type="evidence" value="ECO:0007669"/>
    <property type="project" value="TreeGrafter"/>
</dbReference>
<evidence type="ECO:0000256" key="6">
    <source>
        <dbReference type="SAM" id="Phobius"/>
    </source>
</evidence>
<comment type="subcellular location">
    <subcellularLocation>
        <location evidence="1">Membrane</location>
        <topology evidence="1">Multi-pass membrane protein</topology>
    </subcellularLocation>
</comment>
<feature type="transmembrane region" description="Helical" evidence="6">
    <location>
        <begin position="110"/>
        <end position="133"/>
    </location>
</feature>
<feature type="transmembrane region" description="Helical" evidence="6">
    <location>
        <begin position="139"/>
        <end position="158"/>
    </location>
</feature>
<feature type="transmembrane region" description="Helical" evidence="6">
    <location>
        <begin position="165"/>
        <end position="183"/>
    </location>
</feature>
<evidence type="ECO:0000313" key="7">
    <source>
        <dbReference type="EMBL" id="RMB08365.1"/>
    </source>
</evidence>
<feature type="transmembrane region" description="Helical" evidence="6">
    <location>
        <begin position="28"/>
        <end position="48"/>
    </location>
</feature>
<dbReference type="EMBL" id="REFS01000010">
    <property type="protein sequence ID" value="RMB08365.1"/>
    <property type="molecule type" value="Genomic_DNA"/>
</dbReference>
<dbReference type="GO" id="GO:0005886">
    <property type="term" value="C:plasma membrane"/>
    <property type="evidence" value="ECO:0007669"/>
    <property type="project" value="TreeGrafter"/>
</dbReference>
<feature type="transmembrane region" description="Helical" evidence="6">
    <location>
        <begin position="315"/>
        <end position="335"/>
    </location>
</feature>
<dbReference type="InterPro" id="IPR045225">
    <property type="entry name" value="Uracil/uridine/allantoin_perm"/>
</dbReference>
<name>A0A3M0CHQ4_9EURY</name>
<evidence type="ECO:0000256" key="5">
    <source>
        <dbReference type="ARBA" id="ARBA00023136"/>
    </source>
</evidence>
<dbReference type="PANTHER" id="PTHR30618">
    <property type="entry name" value="NCS1 FAMILY PURINE/PYRIMIDINE TRANSPORTER"/>
    <property type="match status" value="1"/>
</dbReference>
<dbReference type="AlphaFoldDB" id="A0A3M0CHQ4"/>
<dbReference type="Proteomes" id="UP000277326">
    <property type="component" value="Unassembled WGS sequence"/>
</dbReference>
<accession>A0A3M0CHQ4</accession>
<evidence type="ECO:0000256" key="4">
    <source>
        <dbReference type="ARBA" id="ARBA00022989"/>
    </source>
</evidence>
<feature type="transmembrane region" description="Helical" evidence="6">
    <location>
        <begin position="413"/>
        <end position="429"/>
    </location>
</feature>
<dbReference type="OrthoDB" id="43742at2157"/>
<dbReference type="PANTHER" id="PTHR30618:SF0">
    <property type="entry name" value="PURINE-URACIL PERMEASE NCS1"/>
    <property type="match status" value="1"/>
</dbReference>
<sequence>MSEETNSEGLEPIPADEREMGLTHYIPVWWSSMIVVQSFAVAFFAIHPQGALNLVQAIIAVGVSAFVIALFFVFNGLPGYETGIPFSAQTRSSFGVRGANIPNFMRAIPAIAWLGIGNWIGANAMNVITMTLWGFGNEFVYFGLFTLFNILLSIKGVTSIKWFDSIAAGVIIVLMSYTVYVVWTANTLPDTLVTYDGTWGMGFWTVIAASVGTVITGGLNASDMSRHLKPSDGSGNHIVGHLLGLAPPLLFMMVVGLVFGIFTGNPNPIEAIMNVAPSPLLGALMLIFVLTAQISTNLTMNILPPTHIFQDSFGVSWKTGVILTGILSVLTFPWVLFTSQWFFTFINFYALFLGPALGVMIADYWLVRKRDTDIPELYKRDESSKFWYWKGFSVAGVGSLVVGALVSVPLMEISWMIGLPTAFVTYTALRTYGVEEMFSTGDASVVADGGQSEQ</sequence>
<gene>
    <name evidence="7" type="ORF">ATH50_3582</name>
</gene>
<comment type="similarity">
    <text evidence="2">Belongs to the purine-cytosine permease (2.A.39) family.</text>
</comment>
<dbReference type="GeneID" id="38470677"/>
<organism evidence="7 8">
    <name type="scientific">Haloplanus aerogenes</name>
    <dbReference type="NCBI Taxonomy" id="660522"/>
    <lineage>
        <taxon>Archaea</taxon>
        <taxon>Methanobacteriati</taxon>
        <taxon>Methanobacteriota</taxon>
        <taxon>Stenosarchaea group</taxon>
        <taxon>Halobacteria</taxon>
        <taxon>Halobacteriales</taxon>
        <taxon>Haloferacaceae</taxon>
        <taxon>Haloplanus</taxon>
    </lineage>
</organism>
<evidence type="ECO:0000256" key="2">
    <source>
        <dbReference type="ARBA" id="ARBA00008974"/>
    </source>
</evidence>
<feature type="transmembrane region" description="Helical" evidence="6">
    <location>
        <begin position="387"/>
        <end position="407"/>
    </location>
</feature>
<dbReference type="CDD" id="cd10323">
    <property type="entry name" value="SLC-NCS1sbd"/>
    <property type="match status" value="1"/>
</dbReference>